<feature type="chain" id="PRO_5037294916" description="Glutamate receptor" evidence="19">
    <location>
        <begin position="24"/>
        <end position="961"/>
    </location>
</feature>
<evidence type="ECO:0000256" key="9">
    <source>
        <dbReference type="ARBA" id="ARBA00023170"/>
    </source>
</evidence>
<dbReference type="FunFam" id="3.40.190.10:FF:000060">
    <property type="entry name" value="Glutamate receptor ionotropic, kainate 1"/>
    <property type="match status" value="1"/>
</dbReference>
<dbReference type="FunFam" id="1.10.287.70:FF:000143">
    <property type="entry name" value="Probable glutamate receptor"/>
    <property type="match status" value="1"/>
</dbReference>
<keyword evidence="17" id="KW-1015">Disulfide bond</keyword>
<evidence type="ECO:0000256" key="6">
    <source>
        <dbReference type="ARBA" id="ARBA00023018"/>
    </source>
</evidence>
<feature type="site" description="Crucial to convey clamshell closure to channel opening" evidence="16">
    <location>
        <position position="692"/>
    </location>
</feature>
<evidence type="ECO:0000313" key="22">
    <source>
        <dbReference type="EnsemblMetazoa" id="XP_038053841.1"/>
    </source>
</evidence>
<evidence type="ECO:0000256" key="5">
    <source>
        <dbReference type="ARBA" id="ARBA00022989"/>
    </source>
</evidence>
<dbReference type="InterPro" id="IPR001320">
    <property type="entry name" value="Iontro_rcpt_C"/>
</dbReference>
<evidence type="ECO:0000256" key="14">
    <source>
        <dbReference type="ARBA" id="ARBA00034104"/>
    </source>
</evidence>
<dbReference type="Gene3D" id="3.40.50.2300">
    <property type="match status" value="2"/>
</dbReference>
<feature type="disulfide bond" evidence="17">
    <location>
        <begin position="89"/>
        <end position="378"/>
    </location>
</feature>
<dbReference type="SUPFAM" id="SSF53822">
    <property type="entry name" value="Periplasmic binding protein-like I"/>
    <property type="match status" value="1"/>
</dbReference>
<dbReference type="Gene3D" id="3.40.190.10">
    <property type="entry name" value="Periplasmic binding protein-like II"/>
    <property type="match status" value="2"/>
</dbReference>
<dbReference type="SUPFAM" id="SSF81324">
    <property type="entry name" value="Voltage-gated potassium channels"/>
    <property type="match status" value="1"/>
</dbReference>
<name>A0A913ZRY2_PATMI</name>
<comment type="subcellular location">
    <subcellularLocation>
        <location evidence="14">Postsynaptic cell membrane</location>
        <topology evidence="14">Multi-pass membrane protein</topology>
    </subcellularLocation>
</comment>
<dbReference type="SMART" id="SM00918">
    <property type="entry name" value="Lig_chan-Glu_bd"/>
    <property type="match status" value="1"/>
</dbReference>
<keyword evidence="4 19" id="KW-0732">Signal</keyword>
<sequence length="961" mass="109053">MDLPQWIALPCLLLLHILEGVVTTERRVSPSVIKVGVILEQPSPDEDEMVRLSFQHLNQNENILPSSRLDYTVARIASTDPFAAVKAACSMLNTSITAIVSSTSCETSLALQSLTNSFDVPHMIVPGEECPSEKHNSFTVNVRPSLLFLSEAALDLVWKLGWEGVCIFYDSESAYKNVQQFLHLAAQSEERKPLEVTLYRVDASEPSGGALGIINILHKAKDSDVKHMIAFCDRTQSMKLIRQAARFGMAVGKYQWIITTQDWDMLVDDEPEGFTTTSGDISEEDGMRFLNGSEGIITLMKQQVKVQTQPPDFYGAWQILYPDIDREEDANATYLSPGYLNTVQFKAAYMYDAVRVLAVALDEQVERDKYIEPENQHCYDNKPKSWKGGTRLRKMLHRMETTGLMGRIRFNHSGVNDEMAVDVITVESSRNQTKAWKIGTWDPENRLNLVKTPFTRSFEAFITNNTTFRIVTVVEAPFVNRDETVNGHKYSGFCIDMLELIADEMNAKYELYLVPDGNYGGKNEDGTWNGLIGEVYYGRADLAVAGMVINSDREEVVDFTKPYMNYGVGILMQKPQKKTNVFAFLEPLHIQVWGCVLASLFVVGVLIYIVDRLSPYSSFRRENSPNQDAFDLKNSMWFAFASCMQQGGDTSPLSISGRVLSAFWWFFALIITATYTANLAAFLTVTRMENPINSLEDLAMQKSVVYGTIVNSSLHRFFEKRKHQGIYERMWNFMSTSKINPWVPNAEAGYKRVQTEDYAFFWDAPILDYIKQKECNVMTVGKPFNLKGYGIATPRGLPWRDEISMVILRLQEKGILEELRKKWFDRESSCAEDTVIMSSNRGAADINLDQIAGAFYVLIIGAVLSFVVVIIEHIWHKPSFYKKREKEAGRTTLDWSDKLPPRETRNNGLSNIENCSSNKFFLSPLKRQRTLASTWLEQVGKARNPYRMCVALYGIARNSME</sequence>
<evidence type="ECO:0000256" key="11">
    <source>
        <dbReference type="ARBA" id="ARBA00023257"/>
    </source>
</evidence>
<organism evidence="22 23">
    <name type="scientific">Patiria miniata</name>
    <name type="common">Bat star</name>
    <name type="synonym">Asterina miniata</name>
    <dbReference type="NCBI Taxonomy" id="46514"/>
    <lineage>
        <taxon>Eukaryota</taxon>
        <taxon>Metazoa</taxon>
        <taxon>Echinodermata</taxon>
        <taxon>Eleutherozoa</taxon>
        <taxon>Asterozoa</taxon>
        <taxon>Asteroidea</taxon>
        <taxon>Valvatacea</taxon>
        <taxon>Valvatida</taxon>
        <taxon>Asterinidae</taxon>
        <taxon>Patiria</taxon>
    </lineage>
</organism>
<feature type="transmembrane region" description="Helical" evidence="18">
    <location>
        <begin position="662"/>
        <end position="685"/>
    </location>
</feature>
<keyword evidence="12" id="KW-1071">Ligand-gated ion channel</keyword>
<dbReference type="InterPro" id="IPR001828">
    <property type="entry name" value="ANF_lig-bd_rcpt"/>
</dbReference>
<feature type="domain" description="Ionotropic glutamate receptor L-glutamate and glycine-binding" evidence="21">
    <location>
        <begin position="477"/>
        <end position="537"/>
    </location>
</feature>
<feature type="binding site" evidence="15">
    <location>
        <position position="713"/>
    </location>
    <ligand>
        <name>L-glutamate</name>
        <dbReference type="ChEBI" id="CHEBI:29985"/>
    </ligand>
</feature>
<keyword evidence="10" id="KW-0325">Glycoprotein</keyword>
<dbReference type="GO" id="GO:0038023">
    <property type="term" value="F:signaling receptor activity"/>
    <property type="evidence" value="ECO:0007669"/>
    <property type="project" value="InterPro"/>
</dbReference>
<dbReference type="PRINTS" id="PR00177">
    <property type="entry name" value="NMDARECEPTOR"/>
</dbReference>
<accession>A0A913ZRY2</accession>
<evidence type="ECO:0000256" key="17">
    <source>
        <dbReference type="PIRSR" id="PIRSR601508-3"/>
    </source>
</evidence>
<keyword evidence="7" id="KW-0406">Ion transport</keyword>
<evidence type="ECO:0000256" key="18">
    <source>
        <dbReference type="SAM" id="Phobius"/>
    </source>
</evidence>
<keyword evidence="23" id="KW-1185">Reference proteome</keyword>
<dbReference type="RefSeq" id="XP_038053841.1">
    <property type="nucleotide sequence ID" value="XM_038197913.1"/>
</dbReference>
<keyword evidence="2" id="KW-1003">Cell membrane</keyword>
<evidence type="ECO:0000256" key="15">
    <source>
        <dbReference type="PIRSR" id="PIRSR601508-1"/>
    </source>
</evidence>
<evidence type="ECO:0000256" key="13">
    <source>
        <dbReference type="ARBA" id="ARBA00023303"/>
    </source>
</evidence>
<dbReference type="GO" id="GO:0015276">
    <property type="term" value="F:ligand-gated monoatomic ion channel activity"/>
    <property type="evidence" value="ECO:0007669"/>
    <property type="project" value="InterPro"/>
</dbReference>
<evidence type="ECO:0000256" key="19">
    <source>
        <dbReference type="SAM" id="SignalP"/>
    </source>
</evidence>
<evidence type="ECO:0000256" key="8">
    <source>
        <dbReference type="ARBA" id="ARBA00023136"/>
    </source>
</evidence>
<evidence type="ECO:0000256" key="7">
    <source>
        <dbReference type="ARBA" id="ARBA00023065"/>
    </source>
</evidence>
<feature type="binding site" evidence="15">
    <location>
        <position position="763"/>
    </location>
    <ligand>
        <name>L-glutamate</name>
        <dbReference type="ChEBI" id="CHEBI:29985"/>
    </ligand>
</feature>
<dbReference type="Proteomes" id="UP000887568">
    <property type="component" value="Unplaced"/>
</dbReference>
<feature type="transmembrane region" description="Helical" evidence="18">
    <location>
        <begin position="590"/>
        <end position="610"/>
    </location>
</feature>
<dbReference type="Pfam" id="PF01094">
    <property type="entry name" value="ANF_receptor"/>
    <property type="match status" value="1"/>
</dbReference>
<evidence type="ECO:0000256" key="12">
    <source>
        <dbReference type="ARBA" id="ARBA00023286"/>
    </source>
</evidence>
<dbReference type="Pfam" id="PF00060">
    <property type="entry name" value="Lig_chan"/>
    <property type="match status" value="1"/>
</dbReference>
<keyword evidence="5 18" id="KW-1133">Transmembrane helix</keyword>
<feature type="binding site" evidence="15">
    <location>
        <position position="553"/>
    </location>
    <ligand>
        <name>L-glutamate</name>
        <dbReference type="ChEBI" id="CHEBI:29985"/>
    </ligand>
</feature>
<evidence type="ECO:0000313" key="23">
    <source>
        <dbReference type="Proteomes" id="UP000887568"/>
    </source>
</evidence>
<dbReference type="Gene3D" id="1.10.287.70">
    <property type="match status" value="1"/>
</dbReference>
<keyword evidence="3 18" id="KW-0812">Transmembrane</keyword>
<dbReference type="SMART" id="SM00079">
    <property type="entry name" value="PBPe"/>
    <property type="match status" value="1"/>
</dbReference>
<evidence type="ECO:0000259" key="20">
    <source>
        <dbReference type="SMART" id="SM00079"/>
    </source>
</evidence>
<dbReference type="InterPro" id="IPR019594">
    <property type="entry name" value="Glu/Gly-bd"/>
</dbReference>
<evidence type="ECO:0000256" key="1">
    <source>
        <dbReference type="ARBA" id="ARBA00022448"/>
    </source>
</evidence>
<dbReference type="Pfam" id="PF10613">
    <property type="entry name" value="Lig_chan-Glu_bd"/>
    <property type="match status" value="1"/>
</dbReference>
<protein>
    <recommendedName>
        <fullName evidence="24">Glutamate receptor</fullName>
    </recommendedName>
</protein>
<keyword evidence="9" id="KW-0675">Receptor</keyword>
<keyword evidence="1" id="KW-0813">Transport</keyword>
<dbReference type="OMA" id="IVASHEW"/>
<keyword evidence="6" id="KW-0770">Synapse</keyword>
<dbReference type="EnsemblMetazoa" id="XM_038197913.1">
    <property type="protein sequence ID" value="XP_038053841.1"/>
    <property type="gene ID" value="LOC119726277"/>
</dbReference>
<feature type="domain" description="Ionotropic glutamate receptor C-terminal" evidence="20">
    <location>
        <begin position="467"/>
        <end position="826"/>
    </location>
</feature>
<dbReference type="FunFam" id="3.40.190.10:FF:000668">
    <property type="entry name" value="Uncharacterized protein"/>
    <property type="match status" value="1"/>
</dbReference>
<proteinExistence type="predicted"/>
<evidence type="ECO:0000256" key="2">
    <source>
        <dbReference type="ARBA" id="ARBA00022475"/>
    </source>
</evidence>
<evidence type="ECO:0000256" key="16">
    <source>
        <dbReference type="PIRSR" id="PIRSR601508-2"/>
    </source>
</evidence>
<keyword evidence="13" id="KW-0407">Ion channel</keyword>
<dbReference type="InterPro" id="IPR015683">
    <property type="entry name" value="Ionotropic_Glu_rcpt"/>
</dbReference>
<dbReference type="SUPFAM" id="SSF53850">
    <property type="entry name" value="Periplasmic binding protein-like II"/>
    <property type="match status" value="1"/>
</dbReference>
<dbReference type="InterPro" id="IPR001508">
    <property type="entry name" value="Iono_Glu_rcpt_met"/>
</dbReference>
<dbReference type="GeneID" id="119726277"/>
<keyword evidence="8 18" id="KW-0472">Membrane</keyword>
<evidence type="ECO:0008006" key="24">
    <source>
        <dbReference type="Google" id="ProtNLM"/>
    </source>
</evidence>
<dbReference type="InterPro" id="IPR028082">
    <property type="entry name" value="Peripla_BP_I"/>
</dbReference>
<dbReference type="OrthoDB" id="5984008at2759"/>
<evidence type="ECO:0000259" key="21">
    <source>
        <dbReference type="SMART" id="SM00918"/>
    </source>
</evidence>
<keyword evidence="11" id="KW-0628">Postsynaptic cell membrane</keyword>
<evidence type="ECO:0000256" key="10">
    <source>
        <dbReference type="ARBA" id="ARBA00023180"/>
    </source>
</evidence>
<evidence type="ECO:0000256" key="4">
    <source>
        <dbReference type="ARBA" id="ARBA00022729"/>
    </source>
</evidence>
<feature type="transmembrane region" description="Helical" evidence="18">
    <location>
        <begin position="854"/>
        <end position="875"/>
    </location>
</feature>
<feature type="disulfide bond" evidence="17">
    <location>
        <begin position="775"/>
        <end position="830"/>
    </location>
</feature>
<dbReference type="GO" id="GO:0045211">
    <property type="term" value="C:postsynaptic membrane"/>
    <property type="evidence" value="ECO:0007669"/>
    <property type="project" value="UniProtKB-SubCell"/>
</dbReference>
<dbReference type="PANTHER" id="PTHR18966">
    <property type="entry name" value="IONOTROPIC GLUTAMATE RECEPTOR"/>
    <property type="match status" value="1"/>
</dbReference>
<dbReference type="AlphaFoldDB" id="A0A913ZRY2"/>
<evidence type="ECO:0000256" key="3">
    <source>
        <dbReference type="ARBA" id="ARBA00022692"/>
    </source>
</evidence>
<reference evidence="22" key="1">
    <citation type="submission" date="2022-11" db="UniProtKB">
        <authorList>
            <consortium name="EnsemblMetazoa"/>
        </authorList>
    </citation>
    <scope>IDENTIFICATION</scope>
</reference>
<feature type="signal peptide" evidence="19">
    <location>
        <begin position="1"/>
        <end position="23"/>
    </location>
</feature>